<evidence type="ECO:0000256" key="12">
    <source>
        <dbReference type="HAMAP-Rule" id="MF_00036"/>
    </source>
</evidence>
<dbReference type="SUPFAM" id="SSF101353">
    <property type="entry name" value="Putative anticodon-binding domain of alanyl-tRNA synthetase (AlaRS)"/>
    <property type="match status" value="1"/>
</dbReference>
<dbReference type="Pfam" id="PF01411">
    <property type="entry name" value="tRNA-synt_2c"/>
    <property type="match status" value="1"/>
</dbReference>
<keyword evidence="11 12" id="KW-0030">Aminoacyl-tRNA synthetase</keyword>
<comment type="domain">
    <text evidence="12">Consists of three domains; the N-terminal catalytic domain, the editing domain and the C-terminal C-Ala domain. The editing domain removes incorrectly charged amino acids, while the C-Ala domain, along with tRNA(Ala), serves as a bridge to cooperatively bring together the editing and aminoacylation centers thus stimulating deacylation of misacylated tRNAs.</text>
</comment>
<dbReference type="Proteomes" id="UP000605253">
    <property type="component" value="Unassembled WGS sequence"/>
</dbReference>
<evidence type="ECO:0000256" key="3">
    <source>
        <dbReference type="ARBA" id="ARBA00022555"/>
    </source>
</evidence>
<dbReference type="InterPro" id="IPR003156">
    <property type="entry name" value="DHHA1_dom"/>
</dbReference>
<dbReference type="GO" id="GO:0005829">
    <property type="term" value="C:cytosol"/>
    <property type="evidence" value="ECO:0007669"/>
    <property type="project" value="TreeGrafter"/>
</dbReference>
<keyword evidence="12" id="KW-0963">Cytoplasm</keyword>
<reference evidence="14" key="2">
    <citation type="submission" date="2020-09" db="EMBL/GenBank/DDBJ databases">
        <authorList>
            <person name="Sun Q."/>
            <person name="Zhou Y."/>
        </authorList>
    </citation>
    <scope>NUCLEOTIDE SEQUENCE</scope>
    <source>
        <strain evidence="14">CGMCC 1.12181</strain>
    </source>
</reference>
<gene>
    <name evidence="12 14" type="primary">alaS</name>
    <name evidence="14" type="ORF">GCM10011365_11090</name>
</gene>
<keyword evidence="5 12" id="KW-0479">Metal-binding</keyword>
<dbReference type="SUPFAM" id="SSF50447">
    <property type="entry name" value="Translation proteins"/>
    <property type="match status" value="1"/>
</dbReference>
<keyword evidence="10 12" id="KW-0648">Protein biosynthesis</keyword>
<dbReference type="FunFam" id="3.30.54.20:FF:000001">
    <property type="entry name" value="Alanine--tRNA ligase"/>
    <property type="match status" value="1"/>
</dbReference>
<dbReference type="InterPro" id="IPR050058">
    <property type="entry name" value="Ala-tRNA_ligase"/>
</dbReference>
<dbReference type="HAMAP" id="MF_00036_B">
    <property type="entry name" value="Ala_tRNA_synth_B"/>
    <property type="match status" value="1"/>
</dbReference>
<dbReference type="Gene3D" id="3.10.310.40">
    <property type="match status" value="1"/>
</dbReference>
<dbReference type="GO" id="GO:0008270">
    <property type="term" value="F:zinc ion binding"/>
    <property type="evidence" value="ECO:0007669"/>
    <property type="project" value="UniProtKB-UniRule"/>
</dbReference>
<comment type="similarity">
    <text evidence="2 12">Belongs to the class-II aminoacyl-tRNA synthetase family.</text>
</comment>
<dbReference type="SUPFAM" id="SSF55681">
    <property type="entry name" value="Class II aaRS and biotin synthetases"/>
    <property type="match status" value="1"/>
</dbReference>
<keyword evidence="8 12" id="KW-0067">ATP-binding</keyword>
<evidence type="ECO:0000256" key="9">
    <source>
        <dbReference type="ARBA" id="ARBA00022884"/>
    </source>
</evidence>
<dbReference type="EC" id="6.1.1.7" evidence="12"/>
<keyword evidence="7 12" id="KW-0862">Zinc</keyword>
<feature type="domain" description="Alanyl-transfer RNA synthetases family profile" evidence="13">
    <location>
        <begin position="4"/>
        <end position="707"/>
    </location>
</feature>
<dbReference type="GO" id="GO:0004813">
    <property type="term" value="F:alanine-tRNA ligase activity"/>
    <property type="evidence" value="ECO:0007669"/>
    <property type="project" value="UniProtKB-UniRule"/>
</dbReference>
<keyword evidence="15" id="KW-1185">Reference proteome</keyword>
<dbReference type="GO" id="GO:0002161">
    <property type="term" value="F:aminoacyl-tRNA deacylase activity"/>
    <property type="evidence" value="ECO:0007669"/>
    <property type="project" value="TreeGrafter"/>
</dbReference>
<dbReference type="InterPro" id="IPR045864">
    <property type="entry name" value="aa-tRNA-synth_II/BPL/LPL"/>
</dbReference>
<keyword evidence="3 12" id="KW-0820">tRNA-binding</keyword>
<dbReference type="PROSITE" id="PS50860">
    <property type="entry name" value="AA_TRNA_LIGASE_II_ALA"/>
    <property type="match status" value="1"/>
</dbReference>
<dbReference type="InterPro" id="IPR002318">
    <property type="entry name" value="Ala-tRNA-lgiase_IIc"/>
</dbReference>
<evidence type="ECO:0000256" key="4">
    <source>
        <dbReference type="ARBA" id="ARBA00022598"/>
    </source>
</evidence>
<evidence type="ECO:0000256" key="7">
    <source>
        <dbReference type="ARBA" id="ARBA00022833"/>
    </source>
</evidence>
<keyword evidence="4 12" id="KW-0436">Ligase</keyword>
<dbReference type="Pfam" id="PF02272">
    <property type="entry name" value="DHHA1"/>
    <property type="match status" value="1"/>
</dbReference>
<dbReference type="Pfam" id="PF07973">
    <property type="entry name" value="tRNA_SAD"/>
    <property type="match status" value="1"/>
</dbReference>
<proteinExistence type="inferred from homology"/>
<evidence type="ECO:0000256" key="10">
    <source>
        <dbReference type="ARBA" id="ARBA00022917"/>
    </source>
</evidence>
<evidence type="ECO:0000256" key="8">
    <source>
        <dbReference type="ARBA" id="ARBA00022840"/>
    </source>
</evidence>
<dbReference type="NCBIfam" id="TIGR00344">
    <property type="entry name" value="alaS"/>
    <property type="match status" value="1"/>
</dbReference>
<accession>A0A917FNP8</accession>
<evidence type="ECO:0000256" key="2">
    <source>
        <dbReference type="ARBA" id="ARBA00008226"/>
    </source>
</evidence>
<dbReference type="GO" id="GO:0005524">
    <property type="term" value="F:ATP binding"/>
    <property type="evidence" value="ECO:0007669"/>
    <property type="project" value="UniProtKB-UniRule"/>
</dbReference>
<keyword evidence="9 12" id="KW-0694">RNA-binding</keyword>
<dbReference type="FunFam" id="3.30.930.10:FF:000004">
    <property type="entry name" value="Alanine--tRNA ligase"/>
    <property type="match status" value="1"/>
</dbReference>
<comment type="cofactor">
    <cofactor evidence="12">
        <name>Zn(2+)</name>
        <dbReference type="ChEBI" id="CHEBI:29105"/>
    </cofactor>
    <text evidence="12">Binds 1 zinc ion per subunit.</text>
</comment>
<comment type="caution">
    <text evidence="14">The sequence shown here is derived from an EMBL/GenBank/DDBJ whole genome shotgun (WGS) entry which is preliminary data.</text>
</comment>
<comment type="function">
    <text evidence="12">Catalyzes the attachment of alanine to tRNA(Ala) in a two-step reaction: alanine is first activated by ATP to form Ala-AMP and then transferred to the acceptor end of tRNA(Ala). Also edits incorrectly charged Ser-tRNA(Ala) and Gly-tRNA(Ala) via its editing domain.</text>
</comment>
<evidence type="ECO:0000256" key="5">
    <source>
        <dbReference type="ARBA" id="ARBA00022723"/>
    </source>
</evidence>
<dbReference type="EMBL" id="BMEO01000003">
    <property type="protein sequence ID" value="GGF91618.1"/>
    <property type="molecule type" value="Genomic_DNA"/>
</dbReference>
<dbReference type="Gene3D" id="6.10.250.550">
    <property type="match status" value="1"/>
</dbReference>
<dbReference type="FunFam" id="3.10.310.40:FF:000001">
    <property type="entry name" value="Alanine--tRNA ligase"/>
    <property type="match status" value="1"/>
</dbReference>
<evidence type="ECO:0000313" key="14">
    <source>
        <dbReference type="EMBL" id="GGF91618.1"/>
    </source>
</evidence>
<dbReference type="CDD" id="cd00673">
    <property type="entry name" value="AlaRS_core"/>
    <property type="match status" value="1"/>
</dbReference>
<keyword evidence="6 12" id="KW-0547">Nucleotide-binding</keyword>
<dbReference type="Gene3D" id="3.30.930.10">
    <property type="entry name" value="Bira Bifunctional Protein, Domain 2"/>
    <property type="match status" value="1"/>
</dbReference>
<dbReference type="PANTHER" id="PTHR11777:SF9">
    <property type="entry name" value="ALANINE--TRNA LIGASE, CYTOPLASMIC"/>
    <property type="match status" value="1"/>
</dbReference>
<dbReference type="GO" id="GO:0000049">
    <property type="term" value="F:tRNA binding"/>
    <property type="evidence" value="ECO:0007669"/>
    <property type="project" value="UniProtKB-KW"/>
</dbReference>
<dbReference type="Gene3D" id="3.30.980.10">
    <property type="entry name" value="Threonyl-trna Synthetase, Chain A, domain 2"/>
    <property type="match status" value="1"/>
</dbReference>
<dbReference type="InterPro" id="IPR009000">
    <property type="entry name" value="Transl_B-barrel_sf"/>
</dbReference>
<feature type="binding site" evidence="12">
    <location>
        <position position="664"/>
    </location>
    <ligand>
        <name>Zn(2+)</name>
        <dbReference type="ChEBI" id="CHEBI:29105"/>
    </ligand>
</feature>
<dbReference type="SMART" id="SM00863">
    <property type="entry name" value="tRNA_SAD"/>
    <property type="match status" value="1"/>
</dbReference>
<protein>
    <recommendedName>
        <fullName evidence="12">Alanine--tRNA ligase</fullName>
        <ecNumber evidence="12">6.1.1.7</ecNumber>
    </recommendedName>
    <alternativeName>
        <fullName evidence="12">Alanyl-tRNA synthetase</fullName>
        <shortName evidence="12">AlaRS</shortName>
    </alternativeName>
</protein>
<dbReference type="Gene3D" id="2.40.30.130">
    <property type="match status" value="1"/>
</dbReference>
<dbReference type="FunFam" id="3.30.980.10:FF:000004">
    <property type="entry name" value="Alanine--tRNA ligase, cytoplasmic"/>
    <property type="match status" value="1"/>
</dbReference>
<dbReference type="InterPro" id="IPR018163">
    <property type="entry name" value="Thr/Ala-tRNA-synth_IIc_edit"/>
</dbReference>
<comment type="catalytic activity">
    <reaction evidence="12">
        <text>tRNA(Ala) + L-alanine + ATP = L-alanyl-tRNA(Ala) + AMP + diphosphate</text>
        <dbReference type="Rhea" id="RHEA:12540"/>
        <dbReference type="Rhea" id="RHEA-COMP:9657"/>
        <dbReference type="Rhea" id="RHEA-COMP:9923"/>
        <dbReference type="ChEBI" id="CHEBI:30616"/>
        <dbReference type="ChEBI" id="CHEBI:33019"/>
        <dbReference type="ChEBI" id="CHEBI:57972"/>
        <dbReference type="ChEBI" id="CHEBI:78442"/>
        <dbReference type="ChEBI" id="CHEBI:78497"/>
        <dbReference type="ChEBI" id="CHEBI:456215"/>
        <dbReference type="EC" id="6.1.1.7"/>
    </reaction>
</comment>
<sequence>MDMLSTRQIRSLFLSYFKQHGHQIVKSSSLVPANDPTLLFVNAGMVQFKDVFLGAEKRDYQRAVSSQRCVRAGGKHNDLDQVGYTARHHTFFEMLGNFSFGDYFKTKAIELSWDFLTNELNLPEDKLLVTVFEEDDEAEQIWHEVIGLPMERILRIGAKDNFWQMGDTGPCGPCSEIFYDHGPKVPGGPPGSADEDGDRFIEIWNLVFMQFDRQADGELVPLPKPSVDTGMGLERIAAILQGKHSNYEIDLFQGLIKAAAQLTGCDDLSQPSLKVIADHIRTCAFLIADGVLPSNEGRGYVLRRIIRRAARHGHKLGAENLFFYQMVEPLIQQMGEDYPELIENRSLIEKRLKKEELQFAETLDTGMQEFNKVTAGLAPGEVVSGDLAFKLYDTFGFPLDLTEDLAREHNRSVDVVGFNRCMEAQKQRSRSNKQFNQQHQIPADLIQTLTPTRFSGYDRFEDSGEIMLMTNQAGQQCDFLSAGEQGWVVLNRTPFYAESGGQVGDTGWLVTDTGKARVHDTQKAAGQYHIHAIEITAGGLKQGLIVEAQVDKAHRQKVILNHSATHLLHKVLRAELGEHVQQKGSLVNAEKLRFDFSHDLALNPKQLRTIERLVNRAIRDNLPAQEQHMAYDEAIEYGAVALFGEKYGDHVRVMDFGGYSVELCGGTHVQATGDIGLFKIISEGAVASGIRRIEAITGEAALKWIEQQQQTIQAVSRLIKSKPENIVDQVKKLVHHNKDLQHTIQQIQQQQTGDIVSDVFNNTQTMGDINLLSHVFESADAAVLRDGIDGFKSKYTRGVVIFGLYEDEKVQLMVGVTKDLIKEYRAGDLVKTILSEIGGRGGGRPDFAQGGGQTDLNTFKTAIEKVVSQQFGGKHYKMT</sequence>
<dbReference type="PRINTS" id="PR00980">
    <property type="entry name" value="TRNASYNTHALA"/>
</dbReference>
<dbReference type="SUPFAM" id="SSF55186">
    <property type="entry name" value="ThrRS/AlaRS common domain"/>
    <property type="match status" value="1"/>
</dbReference>
<feature type="binding site" evidence="12">
    <location>
        <position position="668"/>
    </location>
    <ligand>
        <name>Zn(2+)</name>
        <dbReference type="ChEBI" id="CHEBI:29105"/>
    </ligand>
</feature>
<dbReference type="InterPro" id="IPR018165">
    <property type="entry name" value="Ala-tRNA-synth_IIc_core"/>
</dbReference>
<feature type="binding site" evidence="12">
    <location>
        <position position="562"/>
    </location>
    <ligand>
        <name>Zn(2+)</name>
        <dbReference type="ChEBI" id="CHEBI:29105"/>
    </ligand>
</feature>
<evidence type="ECO:0000256" key="1">
    <source>
        <dbReference type="ARBA" id="ARBA00004496"/>
    </source>
</evidence>
<dbReference type="Gene3D" id="3.30.54.20">
    <property type="match status" value="1"/>
</dbReference>
<dbReference type="FunFam" id="2.40.30.130:FF:000001">
    <property type="entry name" value="Alanine--tRNA ligase"/>
    <property type="match status" value="1"/>
</dbReference>
<dbReference type="InterPro" id="IPR018164">
    <property type="entry name" value="Ala-tRNA-synth_IIc_N"/>
</dbReference>
<dbReference type="InterPro" id="IPR018162">
    <property type="entry name" value="Ala-tRNA-ligase_IIc_anticod-bd"/>
</dbReference>
<dbReference type="GO" id="GO:0045892">
    <property type="term" value="P:negative regulation of DNA-templated transcription"/>
    <property type="evidence" value="ECO:0007669"/>
    <property type="project" value="TreeGrafter"/>
</dbReference>
<comment type="subcellular location">
    <subcellularLocation>
        <location evidence="1 12">Cytoplasm</location>
    </subcellularLocation>
</comment>
<evidence type="ECO:0000313" key="15">
    <source>
        <dbReference type="Proteomes" id="UP000605253"/>
    </source>
</evidence>
<dbReference type="InterPro" id="IPR023033">
    <property type="entry name" value="Ala_tRNA_ligase_euk/bac"/>
</dbReference>
<dbReference type="AlphaFoldDB" id="A0A917FNP8"/>
<evidence type="ECO:0000259" key="13">
    <source>
        <dbReference type="PROSITE" id="PS50860"/>
    </source>
</evidence>
<evidence type="ECO:0000256" key="11">
    <source>
        <dbReference type="ARBA" id="ARBA00023146"/>
    </source>
</evidence>
<dbReference type="PANTHER" id="PTHR11777">
    <property type="entry name" value="ALANYL-TRNA SYNTHETASE"/>
    <property type="match status" value="1"/>
</dbReference>
<reference evidence="14" key="1">
    <citation type="journal article" date="2014" name="Int. J. Syst. Evol. Microbiol.">
        <title>Complete genome sequence of Corynebacterium casei LMG S-19264T (=DSM 44701T), isolated from a smear-ripened cheese.</title>
        <authorList>
            <consortium name="US DOE Joint Genome Institute (JGI-PGF)"/>
            <person name="Walter F."/>
            <person name="Albersmeier A."/>
            <person name="Kalinowski J."/>
            <person name="Ruckert C."/>
        </authorList>
    </citation>
    <scope>NUCLEOTIDE SEQUENCE</scope>
    <source>
        <strain evidence="14">CGMCC 1.12181</strain>
    </source>
</reference>
<organism evidence="14 15">
    <name type="scientific">Marinicella pacifica</name>
    <dbReference type="NCBI Taxonomy" id="1171543"/>
    <lineage>
        <taxon>Bacteria</taxon>
        <taxon>Pseudomonadati</taxon>
        <taxon>Pseudomonadota</taxon>
        <taxon>Gammaproteobacteria</taxon>
        <taxon>Lysobacterales</taxon>
        <taxon>Marinicellaceae</taxon>
        <taxon>Marinicella</taxon>
    </lineage>
</organism>
<feature type="binding site" evidence="12">
    <location>
        <position position="566"/>
    </location>
    <ligand>
        <name>Zn(2+)</name>
        <dbReference type="ChEBI" id="CHEBI:29105"/>
    </ligand>
</feature>
<name>A0A917FNP8_9GAMM</name>
<dbReference type="GO" id="GO:0006419">
    <property type="term" value="P:alanyl-tRNA aminoacylation"/>
    <property type="evidence" value="ECO:0007669"/>
    <property type="project" value="UniProtKB-UniRule"/>
</dbReference>
<evidence type="ECO:0000256" key="6">
    <source>
        <dbReference type="ARBA" id="ARBA00022741"/>
    </source>
</evidence>
<dbReference type="InterPro" id="IPR012947">
    <property type="entry name" value="tRNA_SAD"/>
</dbReference>